<feature type="domain" description="ABC3 transporter permease C-terminal" evidence="8">
    <location>
        <begin position="292"/>
        <end position="414"/>
    </location>
</feature>
<dbReference type="AlphaFoldDB" id="A0A3N1P3M9"/>
<name>A0A3N1P3M9_9GAMM</name>
<keyword evidence="2" id="KW-1003">Cell membrane</keyword>
<dbReference type="EMBL" id="RJUK01000001">
    <property type="protein sequence ID" value="ROQ21777.1"/>
    <property type="molecule type" value="Genomic_DNA"/>
</dbReference>
<evidence type="ECO:0000259" key="8">
    <source>
        <dbReference type="Pfam" id="PF02687"/>
    </source>
</evidence>
<gene>
    <name evidence="10" type="ORF">EDC38_2405</name>
</gene>
<evidence type="ECO:0000313" key="11">
    <source>
        <dbReference type="Proteomes" id="UP000273643"/>
    </source>
</evidence>
<dbReference type="Pfam" id="PF12704">
    <property type="entry name" value="MacB_PCD"/>
    <property type="match status" value="1"/>
</dbReference>
<dbReference type="PANTHER" id="PTHR30572">
    <property type="entry name" value="MEMBRANE COMPONENT OF TRANSPORTER-RELATED"/>
    <property type="match status" value="1"/>
</dbReference>
<feature type="transmembrane region" description="Helical" evidence="7">
    <location>
        <begin position="350"/>
        <end position="370"/>
    </location>
</feature>
<comment type="similarity">
    <text evidence="6">Belongs to the ABC-4 integral membrane protein family.</text>
</comment>
<evidence type="ECO:0000259" key="9">
    <source>
        <dbReference type="Pfam" id="PF12704"/>
    </source>
</evidence>
<dbReference type="PANTHER" id="PTHR30572:SF4">
    <property type="entry name" value="ABC TRANSPORTER PERMEASE YTRF"/>
    <property type="match status" value="1"/>
</dbReference>
<feature type="transmembrane region" description="Helical" evidence="7">
    <location>
        <begin position="20"/>
        <end position="42"/>
    </location>
</feature>
<evidence type="ECO:0000256" key="4">
    <source>
        <dbReference type="ARBA" id="ARBA00022989"/>
    </source>
</evidence>
<dbReference type="OrthoDB" id="9770036at2"/>
<proteinExistence type="inferred from homology"/>
<protein>
    <submittedName>
        <fullName evidence="10">Putative ABC transport system permease protein</fullName>
    </submittedName>
</protein>
<dbReference type="InterPro" id="IPR025857">
    <property type="entry name" value="MacB_PCD"/>
</dbReference>
<keyword evidence="3 7" id="KW-0812">Transmembrane</keyword>
<feature type="domain" description="MacB-like periplasmic core" evidence="9">
    <location>
        <begin position="22"/>
        <end position="251"/>
    </location>
</feature>
<sequence>MIIDTQKWQEIFITLRQHKLRTGLTAFGVFWGIFMLTVLLGAGKGLENGVMEGFRGVPNAVWIWSQGRTQVPYQGMPIGRQIILRPDDLPAIRDNIPTVDRLYPQNSVGIWGGSPAYTVYEQNSGSFSVQGAMAGMAGIYRQRVVEGRYLNTLDDRERRKVVIIGQRVKDQLFAPGEAAVGQYLTIDGISFQVVGVYASTSTEPDSSEEERIYMPNDTLRQTFNQTAWIGSMVVIPKPGVHAADVEQQVKSFLHERKQVAPDDVGVLGSFNLQTEFDKINGLFTGIQVFSWFVAIGTIMAGALGVGNIMLIVVRERTREIGLRKALGATPTSIVAMIVQESIFITAVAGYTGLVAGVLLLEGVNALLAASGGRAGMFSNPEVDFTTALMALAVLIVSGVIAALLPAAKAASVNPIAALQDE</sequence>
<dbReference type="RefSeq" id="WP_024461719.1">
    <property type="nucleotide sequence ID" value="NZ_RJUK01000001.1"/>
</dbReference>
<organism evidence="10 11">
    <name type="scientific">Marinimicrobium koreense</name>
    <dbReference type="NCBI Taxonomy" id="306545"/>
    <lineage>
        <taxon>Bacteria</taxon>
        <taxon>Pseudomonadati</taxon>
        <taxon>Pseudomonadota</taxon>
        <taxon>Gammaproteobacteria</taxon>
        <taxon>Cellvibrionales</taxon>
        <taxon>Cellvibrionaceae</taxon>
        <taxon>Marinimicrobium</taxon>
    </lineage>
</organism>
<reference evidence="10 11" key="1">
    <citation type="submission" date="2018-11" db="EMBL/GenBank/DDBJ databases">
        <title>Genomic Encyclopedia of Type Strains, Phase IV (KMG-IV): sequencing the most valuable type-strain genomes for metagenomic binning, comparative biology and taxonomic classification.</title>
        <authorList>
            <person name="Goeker M."/>
        </authorList>
    </citation>
    <scope>NUCLEOTIDE SEQUENCE [LARGE SCALE GENOMIC DNA]</scope>
    <source>
        <strain evidence="10 11">DSM 16974</strain>
    </source>
</reference>
<accession>A0A3N1P3M9</accession>
<dbReference type="InterPro" id="IPR003838">
    <property type="entry name" value="ABC3_permease_C"/>
</dbReference>
<dbReference type="GO" id="GO:0022857">
    <property type="term" value="F:transmembrane transporter activity"/>
    <property type="evidence" value="ECO:0007669"/>
    <property type="project" value="TreeGrafter"/>
</dbReference>
<dbReference type="Pfam" id="PF02687">
    <property type="entry name" value="FtsX"/>
    <property type="match status" value="1"/>
</dbReference>
<dbReference type="GO" id="GO:0005886">
    <property type="term" value="C:plasma membrane"/>
    <property type="evidence" value="ECO:0007669"/>
    <property type="project" value="UniProtKB-SubCell"/>
</dbReference>
<evidence type="ECO:0000256" key="2">
    <source>
        <dbReference type="ARBA" id="ARBA00022475"/>
    </source>
</evidence>
<feature type="transmembrane region" description="Helical" evidence="7">
    <location>
        <begin position="382"/>
        <end position="404"/>
    </location>
</feature>
<evidence type="ECO:0000256" key="3">
    <source>
        <dbReference type="ARBA" id="ARBA00022692"/>
    </source>
</evidence>
<feature type="transmembrane region" description="Helical" evidence="7">
    <location>
        <begin position="288"/>
        <end position="313"/>
    </location>
</feature>
<keyword evidence="4 7" id="KW-1133">Transmembrane helix</keyword>
<evidence type="ECO:0000313" key="10">
    <source>
        <dbReference type="EMBL" id="ROQ21777.1"/>
    </source>
</evidence>
<evidence type="ECO:0000256" key="5">
    <source>
        <dbReference type="ARBA" id="ARBA00023136"/>
    </source>
</evidence>
<evidence type="ECO:0000256" key="6">
    <source>
        <dbReference type="ARBA" id="ARBA00038076"/>
    </source>
</evidence>
<comment type="caution">
    <text evidence="10">The sequence shown here is derived from an EMBL/GenBank/DDBJ whole genome shotgun (WGS) entry which is preliminary data.</text>
</comment>
<keyword evidence="11" id="KW-1185">Reference proteome</keyword>
<evidence type="ECO:0000256" key="1">
    <source>
        <dbReference type="ARBA" id="ARBA00004651"/>
    </source>
</evidence>
<comment type="subcellular location">
    <subcellularLocation>
        <location evidence="1">Cell membrane</location>
        <topology evidence="1">Multi-pass membrane protein</topology>
    </subcellularLocation>
</comment>
<dbReference type="Proteomes" id="UP000273643">
    <property type="component" value="Unassembled WGS sequence"/>
</dbReference>
<dbReference type="InterPro" id="IPR050250">
    <property type="entry name" value="Macrolide_Exporter_MacB"/>
</dbReference>
<keyword evidence="5 7" id="KW-0472">Membrane</keyword>
<evidence type="ECO:0000256" key="7">
    <source>
        <dbReference type="SAM" id="Phobius"/>
    </source>
</evidence>